<comment type="caution">
    <text evidence="3">The sequence shown here is derived from an EMBL/GenBank/DDBJ whole genome shotgun (WGS) entry which is preliminary data.</text>
</comment>
<dbReference type="AlphaFoldDB" id="A0A6L5X805"/>
<dbReference type="Gene3D" id="3.30.300.30">
    <property type="match status" value="1"/>
</dbReference>
<keyword evidence="4" id="KW-1185">Reference proteome</keyword>
<accession>A0A6L5X805</accession>
<dbReference type="InterPro" id="IPR000873">
    <property type="entry name" value="AMP-dep_synth/lig_dom"/>
</dbReference>
<dbReference type="RefSeq" id="WP_154526481.1">
    <property type="nucleotide sequence ID" value="NZ_VULZ01000012.1"/>
</dbReference>
<sequence length="496" mass="55096">MFTSVLSIFREAAKNSPDALCIVDADGEHTYGQMMRDAEGAAAFLRAKGADLERCVIASYDGKAHYLSLEIACWLIGAIFVPVEDDAADERILSIYQETDPVLFVSDRKPASEDLNRIAASYVELSEGEPVRDAVYYVPTGEETAEILFTTGTTGKSKGVELTHANDVALAQNVAEGVHMRDGNRELIPLPLSHAHAIRTLYAIYSKHGAALLVRGVTQVRRIYELMRDYHATAIDLSPTAASVLLKLSRGRFSEFAGQLDYVQVGTAYLNDEIKENLRATFPGTRLYNCYGSTESGRSCFLDFSGNEDRKHCIGKPAVNAQFFVTNANHEIIHSDEKHTGLIATRGAMNMKGYWKQKELTESVMKDGYIFSKDEGYIDDKGYVYVLGRADDVINFRGIKIAPDEIEEVAADYPGILDCACIAKPDKVSGEVPILVVDTDEETFDHKAMMQYLRRRVDPDKIPQKIVICHQIPRSYNGKLQRKKLASELLEGDKVI</sequence>
<dbReference type="PANTHER" id="PTHR43767">
    <property type="entry name" value="LONG-CHAIN-FATTY-ACID--COA LIGASE"/>
    <property type="match status" value="1"/>
</dbReference>
<name>A0A6L5X805_9FIRM</name>
<dbReference type="Gene3D" id="3.40.50.12780">
    <property type="entry name" value="N-terminal domain of ligase-like"/>
    <property type="match status" value="1"/>
</dbReference>
<evidence type="ECO:0000259" key="1">
    <source>
        <dbReference type="Pfam" id="PF00501"/>
    </source>
</evidence>
<dbReference type="EMBL" id="VULZ01000012">
    <property type="protein sequence ID" value="MSS15535.1"/>
    <property type="molecule type" value="Genomic_DNA"/>
</dbReference>
<reference evidence="3 4" key="1">
    <citation type="submission" date="2019-08" db="EMBL/GenBank/DDBJ databases">
        <title>In-depth cultivation of the pig gut microbiome towards novel bacterial diversity and tailored functional studies.</title>
        <authorList>
            <person name="Wylensek D."/>
            <person name="Hitch T.C.A."/>
            <person name="Clavel T."/>
        </authorList>
    </citation>
    <scope>NUCLEOTIDE SEQUENCE [LARGE SCALE GENOMIC DNA]</scope>
    <source>
        <strain evidence="3 4">Oil+RF-744-WCA-WT-11</strain>
    </source>
</reference>
<evidence type="ECO:0000259" key="2">
    <source>
        <dbReference type="Pfam" id="PF13193"/>
    </source>
</evidence>
<organism evidence="3 4">
    <name type="scientific">Porcincola intestinalis</name>
    <dbReference type="NCBI Taxonomy" id="2606632"/>
    <lineage>
        <taxon>Bacteria</taxon>
        <taxon>Bacillati</taxon>
        <taxon>Bacillota</taxon>
        <taxon>Clostridia</taxon>
        <taxon>Lachnospirales</taxon>
        <taxon>Lachnospiraceae</taxon>
        <taxon>Porcincola</taxon>
    </lineage>
</organism>
<proteinExistence type="predicted"/>
<evidence type="ECO:0000313" key="4">
    <source>
        <dbReference type="Proteomes" id="UP000481852"/>
    </source>
</evidence>
<gene>
    <name evidence="3" type="ORF">FYJ35_10885</name>
</gene>
<dbReference type="InterPro" id="IPR020845">
    <property type="entry name" value="AMP-binding_CS"/>
</dbReference>
<dbReference type="PROSITE" id="PS00455">
    <property type="entry name" value="AMP_BINDING"/>
    <property type="match status" value="1"/>
</dbReference>
<dbReference type="InterPro" id="IPR025110">
    <property type="entry name" value="AMP-bd_C"/>
</dbReference>
<dbReference type="CDD" id="cd04433">
    <property type="entry name" value="AFD_class_I"/>
    <property type="match status" value="1"/>
</dbReference>
<dbReference type="InterPro" id="IPR045851">
    <property type="entry name" value="AMP-bd_C_sf"/>
</dbReference>
<keyword evidence="3" id="KW-0436">Ligase</keyword>
<dbReference type="Pfam" id="PF13193">
    <property type="entry name" value="AMP-binding_C"/>
    <property type="match status" value="1"/>
</dbReference>
<evidence type="ECO:0000313" key="3">
    <source>
        <dbReference type="EMBL" id="MSS15535.1"/>
    </source>
</evidence>
<feature type="domain" description="AMP-dependent synthetase/ligase" evidence="1">
    <location>
        <begin position="9"/>
        <end position="355"/>
    </location>
</feature>
<dbReference type="InterPro" id="IPR050237">
    <property type="entry name" value="ATP-dep_AMP-bd_enzyme"/>
</dbReference>
<dbReference type="PANTHER" id="PTHR43767:SF1">
    <property type="entry name" value="NONRIBOSOMAL PEPTIDE SYNTHASE PES1 (EUROFUNG)-RELATED"/>
    <property type="match status" value="1"/>
</dbReference>
<dbReference type="InterPro" id="IPR042099">
    <property type="entry name" value="ANL_N_sf"/>
</dbReference>
<dbReference type="SUPFAM" id="SSF56801">
    <property type="entry name" value="Acetyl-CoA synthetase-like"/>
    <property type="match status" value="1"/>
</dbReference>
<dbReference type="Pfam" id="PF00501">
    <property type="entry name" value="AMP-binding"/>
    <property type="match status" value="1"/>
</dbReference>
<feature type="domain" description="AMP-binding enzyme C-terminal" evidence="2">
    <location>
        <begin position="405"/>
        <end position="479"/>
    </location>
</feature>
<dbReference type="Proteomes" id="UP000481852">
    <property type="component" value="Unassembled WGS sequence"/>
</dbReference>
<protein>
    <submittedName>
        <fullName evidence="3">Acyl--CoA ligase</fullName>
    </submittedName>
</protein>
<dbReference type="GO" id="GO:0016878">
    <property type="term" value="F:acid-thiol ligase activity"/>
    <property type="evidence" value="ECO:0007669"/>
    <property type="project" value="UniProtKB-ARBA"/>
</dbReference>